<keyword evidence="1" id="KW-0732">Signal</keyword>
<evidence type="ECO:0000256" key="1">
    <source>
        <dbReference type="SAM" id="SignalP"/>
    </source>
</evidence>
<keyword evidence="3" id="KW-1185">Reference proteome</keyword>
<sequence>MKIKKWITMISAAGLFSGMLLAGLPAGKAMAAGGPPAWAGKYNVQVARPNTTGAGIMAGAALRRTAGSMNTSVAQFLGMDVSTLITARHSGKSLVEIAAEKGISEEQLINFIVSQRSSQIDQLLKNGRITQAQANQCKQIMAERIKANVNRTTVGPNRFGGAGRNAGT</sequence>
<accession>A0A1M5DWN8</accession>
<gene>
    <name evidence="2" type="ORF">SAMN02745218_02937</name>
</gene>
<name>A0A1M5DWN8_9FIRM</name>
<reference evidence="3" key="1">
    <citation type="submission" date="2016-11" db="EMBL/GenBank/DDBJ databases">
        <authorList>
            <person name="Varghese N."/>
            <person name="Submissions S."/>
        </authorList>
    </citation>
    <scope>NUCLEOTIDE SEQUENCE [LARGE SCALE GENOMIC DNA]</scope>
    <source>
        <strain evidence="3">DSM 11792</strain>
    </source>
</reference>
<evidence type="ECO:0000313" key="3">
    <source>
        <dbReference type="Proteomes" id="UP000184196"/>
    </source>
</evidence>
<proteinExistence type="predicted"/>
<organism evidence="2 3">
    <name type="scientific">Desulfofundulus australicus DSM 11792</name>
    <dbReference type="NCBI Taxonomy" id="1121425"/>
    <lineage>
        <taxon>Bacteria</taxon>
        <taxon>Bacillati</taxon>
        <taxon>Bacillota</taxon>
        <taxon>Clostridia</taxon>
        <taxon>Eubacteriales</taxon>
        <taxon>Peptococcaceae</taxon>
        <taxon>Desulfofundulus</taxon>
    </lineage>
</organism>
<feature type="chain" id="PRO_5013132896" description="LysM domain-containing protein" evidence="1">
    <location>
        <begin position="32"/>
        <end position="168"/>
    </location>
</feature>
<dbReference type="EMBL" id="FQUW01000057">
    <property type="protein sequence ID" value="SHF71417.1"/>
    <property type="molecule type" value="Genomic_DNA"/>
</dbReference>
<dbReference type="OrthoDB" id="166945at2"/>
<feature type="signal peptide" evidence="1">
    <location>
        <begin position="1"/>
        <end position="31"/>
    </location>
</feature>
<evidence type="ECO:0008006" key="4">
    <source>
        <dbReference type="Google" id="ProtNLM"/>
    </source>
</evidence>
<dbReference type="Proteomes" id="UP000184196">
    <property type="component" value="Unassembled WGS sequence"/>
</dbReference>
<evidence type="ECO:0000313" key="2">
    <source>
        <dbReference type="EMBL" id="SHF71417.1"/>
    </source>
</evidence>
<dbReference type="AlphaFoldDB" id="A0A1M5DWN8"/>
<protein>
    <recommendedName>
        <fullName evidence="4">LysM domain-containing protein</fullName>
    </recommendedName>
</protein>
<dbReference type="RefSeq" id="WP_073167624.1">
    <property type="nucleotide sequence ID" value="NZ_FQUW01000057.1"/>
</dbReference>